<dbReference type="Proteomes" id="UP001221142">
    <property type="component" value="Unassembled WGS sequence"/>
</dbReference>
<evidence type="ECO:0000256" key="8">
    <source>
        <dbReference type="ARBA" id="ARBA00022679"/>
    </source>
</evidence>
<dbReference type="GO" id="GO:0005778">
    <property type="term" value="C:peroxisomal membrane"/>
    <property type="evidence" value="ECO:0007669"/>
    <property type="project" value="UniProtKB-SubCell"/>
</dbReference>
<keyword evidence="7" id="KW-0962">Peroxisome biogenesis</keyword>
<evidence type="ECO:0000256" key="12">
    <source>
        <dbReference type="ARBA" id="ARBA00022786"/>
    </source>
</evidence>
<dbReference type="SUPFAM" id="SSF57850">
    <property type="entry name" value="RING/U-box"/>
    <property type="match status" value="1"/>
</dbReference>
<dbReference type="GO" id="GO:0061630">
    <property type="term" value="F:ubiquitin protein ligase activity"/>
    <property type="evidence" value="ECO:0007669"/>
    <property type="project" value="UniProtKB-EC"/>
</dbReference>
<evidence type="ECO:0000256" key="19">
    <source>
        <dbReference type="PROSITE-ProRule" id="PRU00175"/>
    </source>
</evidence>
<protein>
    <recommendedName>
        <fullName evidence="5">RING-type E3 ubiquitin transferase</fullName>
        <ecNumber evidence="5">2.3.2.27</ecNumber>
    </recommendedName>
    <alternativeName>
        <fullName evidence="18">Peroxin-10</fullName>
    </alternativeName>
</protein>
<dbReference type="Pfam" id="PF00097">
    <property type="entry name" value="zf-C3HC4"/>
    <property type="match status" value="1"/>
</dbReference>
<dbReference type="SMART" id="SM00184">
    <property type="entry name" value="RING"/>
    <property type="match status" value="1"/>
</dbReference>
<dbReference type="Gene3D" id="3.30.40.10">
    <property type="entry name" value="Zinc/RING finger domain, C3HC4 (zinc finger)"/>
    <property type="match status" value="1"/>
</dbReference>
<keyword evidence="15" id="KW-1133">Transmembrane helix</keyword>
<evidence type="ECO:0000256" key="20">
    <source>
        <dbReference type="SAM" id="Coils"/>
    </source>
</evidence>
<dbReference type="PROSITE" id="PS50089">
    <property type="entry name" value="ZF_RING_2"/>
    <property type="match status" value="1"/>
</dbReference>
<keyword evidence="16" id="KW-0472">Membrane</keyword>
<dbReference type="InterPro" id="IPR013083">
    <property type="entry name" value="Znf_RING/FYVE/PHD"/>
</dbReference>
<comment type="similarity">
    <text evidence="4">Belongs to the pex2/pex10/pex12 family.</text>
</comment>
<feature type="region of interest" description="Disordered" evidence="21">
    <location>
        <begin position="95"/>
        <end position="119"/>
    </location>
</feature>
<evidence type="ECO:0000256" key="3">
    <source>
        <dbReference type="ARBA" id="ARBA00004906"/>
    </source>
</evidence>
<dbReference type="InterPro" id="IPR018957">
    <property type="entry name" value="Znf_C3HC4_RING-type"/>
</dbReference>
<dbReference type="AlphaFoldDB" id="A0AAD7G2C4"/>
<keyword evidence="14" id="KW-0653">Protein transport</keyword>
<evidence type="ECO:0000256" key="10">
    <source>
        <dbReference type="ARBA" id="ARBA00022723"/>
    </source>
</evidence>
<evidence type="ECO:0000256" key="16">
    <source>
        <dbReference type="ARBA" id="ARBA00023136"/>
    </source>
</evidence>
<evidence type="ECO:0000256" key="18">
    <source>
        <dbReference type="ARBA" id="ARBA00041230"/>
    </source>
</evidence>
<evidence type="ECO:0000259" key="22">
    <source>
        <dbReference type="PROSITE" id="PS50089"/>
    </source>
</evidence>
<dbReference type="InterPro" id="IPR025654">
    <property type="entry name" value="PEX2/10"/>
</dbReference>
<comment type="catalytic activity">
    <reaction evidence="1">
        <text>S-ubiquitinyl-[E2 ubiquitin-conjugating enzyme]-L-cysteine + [acceptor protein]-L-lysine = [E2 ubiquitin-conjugating enzyme]-L-cysteine + N(6)-ubiquitinyl-[acceptor protein]-L-lysine.</text>
        <dbReference type="EC" id="2.3.2.27"/>
    </reaction>
</comment>
<name>A0AAD7G2C4_9AGAR</name>
<accession>A0AAD7G2C4</accession>
<evidence type="ECO:0000256" key="11">
    <source>
        <dbReference type="ARBA" id="ARBA00022771"/>
    </source>
</evidence>
<keyword evidence="6" id="KW-0813">Transport</keyword>
<comment type="caution">
    <text evidence="23">The sequence shown here is derived from an EMBL/GenBank/DDBJ whole genome shotgun (WGS) entry which is preliminary data.</text>
</comment>
<sequence length="410" mass="47289">MSKLSFTKDPSQWPITPTEFVRAIGHPIALNADGIIQLSPGSKTRIGKATRVARLHASVRPIARPEDPSEKKKAARKAKDRAAFDAIQARIAAEERQARAEAEERTRQRSERAKRAHDARIMAECQRQVQSRGTGPIRKVQGRLRPESDDEEVIPAIPAIPAIPVIPLTPSDVGKSYWLTLDRPSELPELKDHHRCDICLGPKSHPVSYTCGHSHCYVCIRAWLEKRGDCPLCRQAIQHQPFRHYGEEDSMRNDYPGWDDRSSVDYSPPEIMAKDQSIPTRTATTKLARRRASTKYRQNNLEDLREKARGRMERLRERIAQEPEMLEVQRARAREASRKYRASHADVLAHRQRIRRMSAFEKKHGHKAWADRCEKLEAQRREAVEEEEMRKYAEEFQRREREWAGAEDTV</sequence>
<evidence type="ECO:0000256" key="6">
    <source>
        <dbReference type="ARBA" id="ARBA00022448"/>
    </source>
</evidence>
<comment type="pathway">
    <text evidence="3">Protein modification; protein ubiquitination.</text>
</comment>
<keyword evidence="9" id="KW-0812">Transmembrane</keyword>
<evidence type="ECO:0000256" key="4">
    <source>
        <dbReference type="ARBA" id="ARBA00008704"/>
    </source>
</evidence>
<evidence type="ECO:0000313" key="24">
    <source>
        <dbReference type="Proteomes" id="UP001221142"/>
    </source>
</evidence>
<dbReference type="GO" id="GO:0008270">
    <property type="term" value="F:zinc ion binding"/>
    <property type="evidence" value="ECO:0007669"/>
    <property type="project" value="UniProtKB-KW"/>
</dbReference>
<proteinExistence type="inferred from homology"/>
<dbReference type="InterPro" id="IPR001841">
    <property type="entry name" value="Znf_RING"/>
</dbReference>
<keyword evidence="17" id="KW-0576">Peroxisome</keyword>
<evidence type="ECO:0000256" key="17">
    <source>
        <dbReference type="ARBA" id="ARBA00023140"/>
    </source>
</evidence>
<feature type="coiled-coil region" evidence="20">
    <location>
        <begin position="366"/>
        <end position="395"/>
    </location>
</feature>
<evidence type="ECO:0000313" key="23">
    <source>
        <dbReference type="EMBL" id="KAJ7650547.1"/>
    </source>
</evidence>
<dbReference type="EMBL" id="JARKIF010000001">
    <property type="protein sequence ID" value="KAJ7650547.1"/>
    <property type="molecule type" value="Genomic_DNA"/>
</dbReference>
<comment type="subcellular location">
    <subcellularLocation>
        <location evidence="2">Peroxisome membrane</location>
        <topology evidence="2">Multi-pass membrane protein</topology>
    </subcellularLocation>
</comment>
<dbReference type="PANTHER" id="PTHR23350:SF0">
    <property type="entry name" value="PEROXISOME BIOGENESIS FACTOR 10"/>
    <property type="match status" value="1"/>
</dbReference>
<keyword evidence="10" id="KW-0479">Metal-binding</keyword>
<evidence type="ECO:0000256" key="21">
    <source>
        <dbReference type="SAM" id="MobiDB-lite"/>
    </source>
</evidence>
<evidence type="ECO:0000256" key="9">
    <source>
        <dbReference type="ARBA" id="ARBA00022692"/>
    </source>
</evidence>
<evidence type="ECO:0000256" key="13">
    <source>
        <dbReference type="ARBA" id="ARBA00022833"/>
    </source>
</evidence>
<keyword evidence="12" id="KW-0833">Ubl conjugation pathway</keyword>
<evidence type="ECO:0000256" key="7">
    <source>
        <dbReference type="ARBA" id="ARBA00022593"/>
    </source>
</evidence>
<dbReference type="EC" id="2.3.2.27" evidence="5"/>
<evidence type="ECO:0000256" key="14">
    <source>
        <dbReference type="ARBA" id="ARBA00022927"/>
    </source>
</evidence>
<keyword evidence="20" id="KW-0175">Coiled coil</keyword>
<dbReference type="GO" id="GO:0016558">
    <property type="term" value="P:protein import into peroxisome matrix"/>
    <property type="evidence" value="ECO:0007669"/>
    <property type="project" value="InterPro"/>
</dbReference>
<feature type="domain" description="RING-type" evidence="22">
    <location>
        <begin position="196"/>
        <end position="234"/>
    </location>
</feature>
<reference evidence="23" key="1">
    <citation type="submission" date="2023-03" db="EMBL/GenBank/DDBJ databases">
        <title>Massive genome expansion in bonnet fungi (Mycena s.s.) driven by repeated elements and novel gene families across ecological guilds.</title>
        <authorList>
            <consortium name="Lawrence Berkeley National Laboratory"/>
            <person name="Harder C.B."/>
            <person name="Miyauchi S."/>
            <person name="Viragh M."/>
            <person name="Kuo A."/>
            <person name="Thoen E."/>
            <person name="Andreopoulos B."/>
            <person name="Lu D."/>
            <person name="Skrede I."/>
            <person name="Drula E."/>
            <person name="Henrissat B."/>
            <person name="Morin E."/>
            <person name="Kohler A."/>
            <person name="Barry K."/>
            <person name="LaButti K."/>
            <person name="Morin E."/>
            <person name="Salamov A."/>
            <person name="Lipzen A."/>
            <person name="Mereny Z."/>
            <person name="Hegedus B."/>
            <person name="Baldrian P."/>
            <person name="Stursova M."/>
            <person name="Weitz H."/>
            <person name="Taylor A."/>
            <person name="Grigoriev I.V."/>
            <person name="Nagy L.G."/>
            <person name="Martin F."/>
            <person name="Kauserud H."/>
        </authorList>
    </citation>
    <scope>NUCLEOTIDE SEQUENCE</scope>
    <source>
        <strain evidence="23">9284</strain>
    </source>
</reference>
<keyword evidence="11 19" id="KW-0863">Zinc-finger</keyword>
<organism evidence="23 24">
    <name type="scientific">Roridomyces roridus</name>
    <dbReference type="NCBI Taxonomy" id="1738132"/>
    <lineage>
        <taxon>Eukaryota</taxon>
        <taxon>Fungi</taxon>
        <taxon>Dikarya</taxon>
        <taxon>Basidiomycota</taxon>
        <taxon>Agaricomycotina</taxon>
        <taxon>Agaricomycetes</taxon>
        <taxon>Agaricomycetidae</taxon>
        <taxon>Agaricales</taxon>
        <taxon>Marasmiineae</taxon>
        <taxon>Mycenaceae</taxon>
        <taxon>Roridomyces</taxon>
    </lineage>
</organism>
<keyword evidence="24" id="KW-1185">Reference proteome</keyword>
<keyword evidence="13" id="KW-0862">Zinc</keyword>
<evidence type="ECO:0000256" key="2">
    <source>
        <dbReference type="ARBA" id="ARBA00004585"/>
    </source>
</evidence>
<gene>
    <name evidence="23" type="ORF">FB45DRAFT_1017945</name>
</gene>
<dbReference type="PANTHER" id="PTHR23350">
    <property type="entry name" value="PEROXISOME ASSEMBLY PROTEIN 10"/>
    <property type="match status" value="1"/>
</dbReference>
<evidence type="ECO:0000256" key="5">
    <source>
        <dbReference type="ARBA" id="ARBA00012483"/>
    </source>
</evidence>
<evidence type="ECO:0000256" key="15">
    <source>
        <dbReference type="ARBA" id="ARBA00022989"/>
    </source>
</evidence>
<keyword evidence="8" id="KW-0808">Transferase</keyword>
<evidence type="ECO:0000256" key="1">
    <source>
        <dbReference type="ARBA" id="ARBA00000900"/>
    </source>
</evidence>